<feature type="transmembrane region" description="Helical" evidence="1">
    <location>
        <begin position="160"/>
        <end position="181"/>
    </location>
</feature>
<protein>
    <recommendedName>
        <fullName evidence="2">Fatty acid desaturase domain-containing protein</fullName>
    </recommendedName>
</protein>
<evidence type="ECO:0000259" key="2">
    <source>
        <dbReference type="Pfam" id="PF00487"/>
    </source>
</evidence>
<feature type="transmembrane region" description="Helical" evidence="1">
    <location>
        <begin position="213"/>
        <end position="234"/>
    </location>
</feature>
<keyword evidence="1" id="KW-0472">Membrane</keyword>
<gene>
    <name evidence="3" type="ORF">PBAH0796_LOCUS6845</name>
</gene>
<evidence type="ECO:0000313" key="3">
    <source>
        <dbReference type="EMBL" id="CAD8351478.1"/>
    </source>
</evidence>
<keyword evidence="1" id="KW-1133">Transmembrane helix</keyword>
<name>A0A7S0FCB5_9DINO</name>
<feature type="domain" description="Fatty acid desaturase" evidence="2">
    <location>
        <begin position="125"/>
        <end position="340"/>
    </location>
</feature>
<sequence>MCAAADVKSSASIADEVRAKFAHSTKGHLLDGTPIDLAEMDEILKPNRRESLIPFHNRKVAMYGDSPPAKTSWDGFLAKLFLRKPIDLPILSVFLSIALTTVPSAFALAYVNYASVLPNAAMHAWGVAHVVVTLVGQAQGFILGLHYSSHVRIWKPAWEWLDGIVHCLYCALFGIPCGAYYCHHVIMHHKEDNQINYDASTTMPYQRDNKLHLHAYCLRYILGIWFELPTVLFMRDRWWTGAKLAVTTTSYFAVMYLGMKTIPIATSYTLLVPFVIISFALMRGNQLQHIFVSPDDPTCDYKLSYDMCNTTKNQETFNDGFHVEHHVSPNTHWADLPLKFLSLLPKHKELDSLIFTGLTNKEIQGLIYSGKLDKLADHYVNIGQPSGTSKEVLVAEIRRRLSPIYTRHRSTHRAKVA</sequence>
<feature type="transmembrane region" description="Helical" evidence="1">
    <location>
        <begin position="123"/>
        <end position="148"/>
    </location>
</feature>
<organism evidence="3">
    <name type="scientific">Pyrodinium bahamense</name>
    <dbReference type="NCBI Taxonomy" id="73915"/>
    <lineage>
        <taxon>Eukaryota</taxon>
        <taxon>Sar</taxon>
        <taxon>Alveolata</taxon>
        <taxon>Dinophyceae</taxon>
        <taxon>Gonyaulacales</taxon>
        <taxon>Pyrocystaceae</taxon>
        <taxon>Pyrodinium</taxon>
    </lineage>
</organism>
<dbReference type="EMBL" id="HBEG01011454">
    <property type="protein sequence ID" value="CAD8351478.1"/>
    <property type="molecule type" value="Transcribed_RNA"/>
</dbReference>
<keyword evidence="1" id="KW-0812">Transmembrane</keyword>
<feature type="transmembrane region" description="Helical" evidence="1">
    <location>
        <begin position="265"/>
        <end position="282"/>
    </location>
</feature>
<reference evidence="3" key="1">
    <citation type="submission" date="2021-01" db="EMBL/GenBank/DDBJ databases">
        <authorList>
            <person name="Corre E."/>
            <person name="Pelletier E."/>
            <person name="Niang G."/>
            <person name="Scheremetjew M."/>
            <person name="Finn R."/>
            <person name="Kale V."/>
            <person name="Holt S."/>
            <person name="Cochrane G."/>
            <person name="Meng A."/>
            <person name="Brown T."/>
            <person name="Cohen L."/>
        </authorList>
    </citation>
    <scope>NUCLEOTIDE SEQUENCE</scope>
    <source>
        <strain evidence="3">Pbaha01</strain>
    </source>
</reference>
<dbReference type="PANTHER" id="PTHR36459:SF1">
    <property type="entry name" value="FATTY ACID DESATURASE DOMAIN-CONTAINING PROTEIN-RELATED"/>
    <property type="match status" value="1"/>
</dbReference>
<proteinExistence type="predicted"/>
<accession>A0A7S0FCB5</accession>
<dbReference type="InterPro" id="IPR005804">
    <property type="entry name" value="FA_desaturase_dom"/>
</dbReference>
<dbReference type="PANTHER" id="PTHR36459">
    <property type="entry name" value="ORF"/>
    <property type="match status" value="1"/>
</dbReference>
<dbReference type="GO" id="GO:0006629">
    <property type="term" value="P:lipid metabolic process"/>
    <property type="evidence" value="ECO:0007669"/>
    <property type="project" value="InterPro"/>
</dbReference>
<dbReference type="AlphaFoldDB" id="A0A7S0FCB5"/>
<evidence type="ECO:0000256" key="1">
    <source>
        <dbReference type="SAM" id="Phobius"/>
    </source>
</evidence>
<feature type="transmembrane region" description="Helical" evidence="1">
    <location>
        <begin position="88"/>
        <end position="111"/>
    </location>
</feature>
<dbReference type="Pfam" id="PF00487">
    <property type="entry name" value="FA_desaturase"/>
    <property type="match status" value="1"/>
</dbReference>